<dbReference type="Proteomes" id="UP000248795">
    <property type="component" value="Unassembled WGS sequence"/>
</dbReference>
<proteinExistence type="predicted"/>
<dbReference type="RefSeq" id="WP_111196644.1">
    <property type="nucleotide sequence ID" value="NZ_QKVK01000002.1"/>
</dbReference>
<gene>
    <name evidence="2" type="ORF">DK847_05470</name>
</gene>
<organism evidence="2 3">
    <name type="scientific">Aestuariivirga litoralis</name>
    <dbReference type="NCBI Taxonomy" id="2650924"/>
    <lineage>
        <taxon>Bacteria</taxon>
        <taxon>Pseudomonadati</taxon>
        <taxon>Pseudomonadota</taxon>
        <taxon>Alphaproteobacteria</taxon>
        <taxon>Hyphomicrobiales</taxon>
        <taxon>Aestuariivirgaceae</taxon>
        <taxon>Aestuariivirga</taxon>
    </lineage>
</organism>
<keyword evidence="3" id="KW-1185">Reference proteome</keyword>
<evidence type="ECO:0008006" key="4">
    <source>
        <dbReference type="Google" id="ProtNLM"/>
    </source>
</evidence>
<name>A0A2W2BQ80_9HYPH</name>
<evidence type="ECO:0000313" key="3">
    <source>
        <dbReference type="Proteomes" id="UP000248795"/>
    </source>
</evidence>
<reference evidence="3" key="1">
    <citation type="submission" date="2018-06" db="EMBL/GenBank/DDBJ databases">
        <title>Aestuariibacter litoralis strain KCTC 52945T.</title>
        <authorList>
            <person name="Li X."/>
            <person name="Salam N."/>
            <person name="Li J.-L."/>
            <person name="Chen Y.-M."/>
            <person name="Yang Z.-W."/>
            <person name="Zhang L.-Y."/>
            <person name="Han M.-X."/>
            <person name="Xiao M."/>
            <person name="Li W.-J."/>
        </authorList>
    </citation>
    <scope>NUCLEOTIDE SEQUENCE [LARGE SCALE GENOMIC DNA]</scope>
    <source>
        <strain evidence="3">KCTC 52945</strain>
    </source>
</reference>
<evidence type="ECO:0000256" key="1">
    <source>
        <dbReference type="SAM" id="SignalP"/>
    </source>
</evidence>
<dbReference type="AlphaFoldDB" id="A0A2W2BQ80"/>
<feature type="signal peptide" evidence="1">
    <location>
        <begin position="1"/>
        <end position="27"/>
    </location>
</feature>
<dbReference type="EMBL" id="QKVK01000002">
    <property type="protein sequence ID" value="PZF77877.1"/>
    <property type="molecule type" value="Genomic_DNA"/>
</dbReference>
<sequence>MTCTTALIARLACTGLPLLLLALPASAAPAFKDWKPGSPCFARVYDAGHLAAHPKQQLTHFALTASKYPSSVKGEFDVTFQFRVKGHDEAFEGEGICRGGPHTANCGVEGDGGHFTMKADGKGLLLTLAEVGVEGETEFSPVLGVAGDDDRVVRLRPAPASACRFN</sequence>
<comment type="caution">
    <text evidence="2">The sequence shown here is derived from an EMBL/GenBank/DDBJ whole genome shotgun (WGS) entry which is preliminary data.</text>
</comment>
<protein>
    <recommendedName>
        <fullName evidence="4">DUF3617 domain-containing protein</fullName>
    </recommendedName>
</protein>
<evidence type="ECO:0000313" key="2">
    <source>
        <dbReference type="EMBL" id="PZF77877.1"/>
    </source>
</evidence>
<keyword evidence="1" id="KW-0732">Signal</keyword>
<accession>A0A2W2BQ80</accession>
<feature type="chain" id="PRO_5015989413" description="DUF3617 domain-containing protein" evidence="1">
    <location>
        <begin position="28"/>
        <end position="166"/>
    </location>
</feature>